<dbReference type="Proteomes" id="UP000821598">
    <property type="component" value="Unassembled WGS sequence"/>
</dbReference>
<gene>
    <name evidence="1" type="ORF">FSB64_24095</name>
</gene>
<organism evidence="1 2">
    <name type="scientific">Paraburkholderia youngii</name>
    <dbReference type="NCBI Taxonomy" id="2782701"/>
    <lineage>
        <taxon>Bacteria</taxon>
        <taxon>Pseudomonadati</taxon>
        <taxon>Pseudomonadota</taxon>
        <taxon>Betaproteobacteria</taxon>
        <taxon>Burkholderiales</taxon>
        <taxon>Burkholderiaceae</taxon>
        <taxon>Paraburkholderia</taxon>
    </lineage>
</organism>
<protein>
    <submittedName>
        <fullName evidence="1">Uncharacterized protein</fullName>
    </submittedName>
</protein>
<proteinExistence type="predicted"/>
<keyword evidence="2" id="KW-1185">Reference proteome</keyword>
<reference evidence="1 2" key="1">
    <citation type="submission" date="2019-08" db="EMBL/GenBank/DDBJ databases">
        <title>Paraburkholderia simonii sp. nov. and P. youngii sp. nov. Brazilian and Mexican Mimosa-associated rhizobia.</title>
        <authorList>
            <person name="Mavima L."/>
            <person name="Beukes C.W."/>
            <person name="Palmer M."/>
            <person name="De Meyer S.E."/>
            <person name="James E.K."/>
            <person name="Maluk M."/>
            <person name="Avontuur J.R."/>
            <person name="Chan W.Y."/>
            <person name="Venter S.N."/>
            <person name="Steenkamp E.T."/>
        </authorList>
    </citation>
    <scope>NUCLEOTIDE SEQUENCE [LARGE SCALE GENOMIC DNA]</scope>
    <source>
        <strain evidence="1 2">JPY454</strain>
    </source>
</reference>
<dbReference type="RefSeq" id="WP_176120355.1">
    <property type="nucleotide sequence ID" value="NZ_JBNDJL010000002.1"/>
</dbReference>
<comment type="caution">
    <text evidence="1">The sequence shown here is derived from an EMBL/GenBank/DDBJ whole genome shotgun (WGS) entry which is preliminary data.</text>
</comment>
<dbReference type="EMBL" id="VOMC01000027">
    <property type="protein sequence ID" value="NVI06790.1"/>
    <property type="molecule type" value="Genomic_DNA"/>
</dbReference>
<sequence>MIPSNDGTVLTKIPRRHYRLLTTFGHIHTNNAPVATIFLKEMVWTRRDDQDRTVDRSLIFIERIMMSMYARDLLELRRDDPASIELRKMAMNIIAAGTRDQREGC</sequence>
<name>A0ABX2NRG2_9BURK</name>
<evidence type="ECO:0000313" key="1">
    <source>
        <dbReference type="EMBL" id="NVI06790.1"/>
    </source>
</evidence>
<accession>A0ABX2NRG2</accession>
<evidence type="ECO:0000313" key="2">
    <source>
        <dbReference type="Proteomes" id="UP000821598"/>
    </source>
</evidence>